<evidence type="ECO:0000313" key="2">
    <source>
        <dbReference type="Proteomes" id="UP000185739"/>
    </source>
</evidence>
<protein>
    <submittedName>
        <fullName evidence="1">Uncharacterized protein</fullName>
    </submittedName>
</protein>
<proteinExistence type="predicted"/>
<evidence type="ECO:0000313" key="1">
    <source>
        <dbReference type="EMBL" id="APR03995.1"/>
    </source>
</evidence>
<gene>
    <name evidence="1" type="ORF">Tchl_1136</name>
</gene>
<dbReference type="Proteomes" id="UP000185739">
    <property type="component" value="Chromosome"/>
</dbReference>
<dbReference type="EMBL" id="CP018839">
    <property type="protein sequence ID" value="APR03995.1"/>
    <property type="molecule type" value="Genomic_DNA"/>
</dbReference>
<organism evidence="1 2">
    <name type="scientific">Thauera chlorobenzoica</name>
    <dbReference type="NCBI Taxonomy" id="96773"/>
    <lineage>
        <taxon>Bacteria</taxon>
        <taxon>Pseudomonadati</taxon>
        <taxon>Pseudomonadota</taxon>
        <taxon>Betaproteobacteria</taxon>
        <taxon>Rhodocyclales</taxon>
        <taxon>Zoogloeaceae</taxon>
        <taxon>Thauera</taxon>
    </lineage>
</organism>
<dbReference type="RefSeq" id="WP_075147541.1">
    <property type="nucleotide sequence ID" value="NZ_CP018839.1"/>
</dbReference>
<dbReference type="STRING" id="96773.Tchl_1136"/>
<name>A0A1H5SSC5_9RHOO</name>
<dbReference type="AlphaFoldDB" id="A0A1H5SSC5"/>
<dbReference type="KEGG" id="tcl:Tchl_1136"/>
<sequence>MPYSVTVVFGGEREYRFTPQDAEVAAMTKDQARVWLTQEFEDLGCTPTNPMGKVLMLDMILSVAKNGGESRFEQRSEWAKKYAVVAAAALERPLVRVDVSSFVVG</sequence>
<dbReference type="OrthoDB" id="5297048at2"/>
<reference evidence="1 2" key="1">
    <citation type="submission" date="2016-12" db="EMBL/GenBank/DDBJ databases">
        <title>Complete genome sequence of Thauera chlorobenzoica, a Betaproteobacterium degrading haloaromatics anaerobically to CO2 and halides.</title>
        <authorList>
            <person name="Goris T."/>
            <person name="Mergelsberg M."/>
            <person name="Boll M."/>
        </authorList>
    </citation>
    <scope>NUCLEOTIDE SEQUENCE [LARGE SCALE GENOMIC DNA]</scope>
    <source>
        <strain evidence="1 2">3CB1</strain>
    </source>
</reference>
<keyword evidence="2" id="KW-1185">Reference proteome</keyword>
<accession>A0A1H5SSC5</accession>